<accession>A0AAN6VW58</accession>
<protein>
    <recommendedName>
        <fullName evidence="4">LysM domain-containing protein</fullName>
    </recommendedName>
</protein>
<dbReference type="Gene3D" id="3.10.350.10">
    <property type="entry name" value="LysM domain"/>
    <property type="match status" value="1"/>
</dbReference>
<dbReference type="Proteomes" id="UP001302321">
    <property type="component" value="Unassembled WGS sequence"/>
</dbReference>
<dbReference type="AlphaFoldDB" id="A0AAN6VW58"/>
<dbReference type="InterPro" id="IPR018392">
    <property type="entry name" value="LysM"/>
</dbReference>
<reference evidence="5" key="2">
    <citation type="submission" date="2023-05" db="EMBL/GenBank/DDBJ databases">
        <authorList>
            <consortium name="Lawrence Berkeley National Laboratory"/>
            <person name="Steindorff A."/>
            <person name="Hensen N."/>
            <person name="Bonometti L."/>
            <person name="Westerberg I."/>
            <person name="Brannstrom I.O."/>
            <person name="Guillou S."/>
            <person name="Cros-Aarteil S."/>
            <person name="Calhoun S."/>
            <person name="Haridas S."/>
            <person name="Kuo A."/>
            <person name="Mondo S."/>
            <person name="Pangilinan J."/>
            <person name="Riley R."/>
            <person name="Labutti K."/>
            <person name="Andreopoulos B."/>
            <person name="Lipzen A."/>
            <person name="Chen C."/>
            <person name="Yanf M."/>
            <person name="Daum C."/>
            <person name="Ng V."/>
            <person name="Clum A."/>
            <person name="Ohm R."/>
            <person name="Martin F."/>
            <person name="Silar P."/>
            <person name="Natvig D."/>
            <person name="Lalanne C."/>
            <person name="Gautier V."/>
            <person name="Ament-Velasquez S.L."/>
            <person name="Kruys A."/>
            <person name="Hutchinson M.I."/>
            <person name="Powell A.J."/>
            <person name="Barry K."/>
            <person name="Miller A.N."/>
            <person name="Grigoriev I.V."/>
            <person name="Debuchy R."/>
            <person name="Gladieux P."/>
            <person name="Thoren M.H."/>
            <person name="Johannesson H."/>
        </authorList>
    </citation>
    <scope>NUCLEOTIDE SEQUENCE</scope>
    <source>
        <strain evidence="5">CBS 892.96</strain>
    </source>
</reference>
<evidence type="ECO:0000313" key="6">
    <source>
        <dbReference type="Proteomes" id="UP001302321"/>
    </source>
</evidence>
<dbReference type="Pfam" id="PF01476">
    <property type="entry name" value="LysM"/>
    <property type="match status" value="1"/>
</dbReference>
<dbReference type="SUPFAM" id="SSF54106">
    <property type="entry name" value="LysM domain"/>
    <property type="match status" value="1"/>
</dbReference>
<gene>
    <name evidence="5" type="ORF">QBC36DRAFT_383025</name>
</gene>
<keyword evidence="2" id="KW-0843">Virulence</keyword>
<keyword evidence="6" id="KW-1185">Reference proteome</keyword>
<dbReference type="PANTHER" id="PTHR34997">
    <property type="entry name" value="AM15"/>
    <property type="match status" value="1"/>
</dbReference>
<evidence type="ECO:0000256" key="1">
    <source>
        <dbReference type="ARBA" id="ARBA00022669"/>
    </source>
</evidence>
<dbReference type="GO" id="GO:0008061">
    <property type="term" value="F:chitin binding"/>
    <property type="evidence" value="ECO:0007669"/>
    <property type="project" value="UniProtKB-KW"/>
</dbReference>
<evidence type="ECO:0000256" key="2">
    <source>
        <dbReference type="ARBA" id="ARBA00023026"/>
    </source>
</evidence>
<dbReference type="InterPro" id="IPR036779">
    <property type="entry name" value="LysM_dom_sf"/>
</dbReference>
<evidence type="ECO:0000313" key="5">
    <source>
        <dbReference type="EMBL" id="KAK4170775.1"/>
    </source>
</evidence>
<dbReference type="CDD" id="cd00118">
    <property type="entry name" value="LysM"/>
    <property type="match status" value="1"/>
</dbReference>
<sequence>MYLFPVLCVEQSDAQVPSAGTEYCFPRFIEWNQNEEEEEYCNECNLGIWKIRLNSPFGWVDKLFEQYTSLTASCNAAPSWAVTSSISQFMLGYLPTGASPSAATKQVSTYNLMRVNNLPTYCGSFPGPGTRICIPETCPVHTVFPLDTCEKIAKAKGVTTQQLISWNPNINPGCSNLYNMVGYVICVGPLGTVATTTALTTFTPVPTTMFTDPCLNLGAETIASCYVPTLPSESAVAWPTVTWNGISNETDASTTVPSSPSAAPTVPLAAGTWTNCTHYATYMDVPANTSYLDFSNPNYCLMRAILWNIELEQLLRWNPSLPEMVNETRLDSCMLEEGFQYCVDDGGGMNPPGPSTMSPPSLSSAVPSSGVSGISSLSTSLALVPTPNSNCVLGAGPGSYQGLCDFSCHFGWCPSPCTCTTTGTPAPPPALLTSVKNYNSGRPVE</sequence>
<comment type="caution">
    <text evidence="5">The sequence shown here is derived from an EMBL/GenBank/DDBJ whole genome shotgun (WGS) entry which is preliminary data.</text>
</comment>
<organism evidence="5 6">
    <name type="scientific">Triangularia setosa</name>
    <dbReference type="NCBI Taxonomy" id="2587417"/>
    <lineage>
        <taxon>Eukaryota</taxon>
        <taxon>Fungi</taxon>
        <taxon>Dikarya</taxon>
        <taxon>Ascomycota</taxon>
        <taxon>Pezizomycotina</taxon>
        <taxon>Sordariomycetes</taxon>
        <taxon>Sordariomycetidae</taxon>
        <taxon>Sordariales</taxon>
        <taxon>Podosporaceae</taxon>
        <taxon>Triangularia</taxon>
    </lineage>
</organism>
<reference evidence="5" key="1">
    <citation type="journal article" date="2023" name="Mol. Phylogenet. Evol.">
        <title>Genome-scale phylogeny and comparative genomics of the fungal order Sordariales.</title>
        <authorList>
            <person name="Hensen N."/>
            <person name="Bonometti L."/>
            <person name="Westerberg I."/>
            <person name="Brannstrom I.O."/>
            <person name="Guillou S."/>
            <person name="Cros-Aarteil S."/>
            <person name="Calhoun S."/>
            <person name="Haridas S."/>
            <person name="Kuo A."/>
            <person name="Mondo S."/>
            <person name="Pangilinan J."/>
            <person name="Riley R."/>
            <person name="LaButti K."/>
            <person name="Andreopoulos B."/>
            <person name="Lipzen A."/>
            <person name="Chen C."/>
            <person name="Yan M."/>
            <person name="Daum C."/>
            <person name="Ng V."/>
            <person name="Clum A."/>
            <person name="Steindorff A."/>
            <person name="Ohm R.A."/>
            <person name="Martin F."/>
            <person name="Silar P."/>
            <person name="Natvig D.O."/>
            <person name="Lalanne C."/>
            <person name="Gautier V."/>
            <person name="Ament-Velasquez S.L."/>
            <person name="Kruys A."/>
            <person name="Hutchinson M.I."/>
            <person name="Powell A.J."/>
            <person name="Barry K."/>
            <person name="Miller A.N."/>
            <person name="Grigoriev I.V."/>
            <person name="Debuchy R."/>
            <person name="Gladieux P."/>
            <person name="Hiltunen Thoren M."/>
            <person name="Johannesson H."/>
        </authorList>
    </citation>
    <scope>NUCLEOTIDE SEQUENCE</scope>
    <source>
        <strain evidence="5">CBS 892.96</strain>
    </source>
</reference>
<dbReference type="InterPro" id="IPR052210">
    <property type="entry name" value="LysM1-like"/>
</dbReference>
<dbReference type="SMART" id="SM00257">
    <property type="entry name" value="LysM"/>
    <property type="match status" value="1"/>
</dbReference>
<evidence type="ECO:0000256" key="3">
    <source>
        <dbReference type="ARBA" id="ARBA00044955"/>
    </source>
</evidence>
<evidence type="ECO:0000259" key="4">
    <source>
        <dbReference type="PROSITE" id="PS51782"/>
    </source>
</evidence>
<feature type="domain" description="LysM" evidence="4">
    <location>
        <begin position="139"/>
        <end position="185"/>
    </location>
</feature>
<keyword evidence="1" id="KW-0147">Chitin-binding</keyword>
<proteinExistence type="inferred from homology"/>
<dbReference type="PROSITE" id="PS51782">
    <property type="entry name" value="LYSM"/>
    <property type="match status" value="1"/>
</dbReference>
<name>A0AAN6VW58_9PEZI</name>
<comment type="similarity">
    <text evidence="3">Belongs to the secreted LysM effector family.</text>
</comment>
<dbReference type="EMBL" id="MU866775">
    <property type="protein sequence ID" value="KAK4170775.1"/>
    <property type="molecule type" value="Genomic_DNA"/>
</dbReference>
<dbReference type="PANTHER" id="PTHR34997:SF1">
    <property type="entry name" value="PEPTIDOGLYCAN-BINDING LYSIN DOMAIN"/>
    <property type="match status" value="1"/>
</dbReference>